<dbReference type="AlphaFoldDB" id="A0A846RSN7"/>
<keyword evidence="1" id="KW-1133">Transmembrane helix</keyword>
<feature type="transmembrane region" description="Helical" evidence="1">
    <location>
        <begin position="239"/>
        <end position="260"/>
    </location>
</feature>
<comment type="caution">
    <text evidence="2">The sequence shown here is derived from an EMBL/GenBank/DDBJ whole genome shotgun (WGS) entry which is preliminary data.</text>
</comment>
<dbReference type="GO" id="GO:0005886">
    <property type="term" value="C:plasma membrane"/>
    <property type="evidence" value="ECO:0007669"/>
    <property type="project" value="UniProtKB-SubCell"/>
</dbReference>
<reference evidence="2 3" key="1">
    <citation type="submission" date="2020-03" db="EMBL/GenBank/DDBJ databases">
        <title>Sequencing the genomes of 1000 actinobacteria strains.</title>
        <authorList>
            <person name="Klenk H.-P."/>
        </authorList>
    </citation>
    <scope>NUCLEOTIDE SEQUENCE [LARGE SCALE GENOMIC DNA]</scope>
    <source>
        <strain evidence="2 3">DSM 16403</strain>
    </source>
</reference>
<dbReference type="RefSeq" id="WP_167993428.1">
    <property type="nucleotide sequence ID" value="NZ_JAATJL010000001.1"/>
</dbReference>
<keyword evidence="3" id="KW-1185">Reference proteome</keyword>
<feature type="transmembrane region" description="Helical" evidence="1">
    <location>
        <begin position="159"/>
        <end position="183"/>
    </location>
</feature>
<evidence type="ECO:0000313" key="3">
    <source>
        <dbReference type="Proteomes" id="UP000547458"/>
    </source>
</evidence>
<protein>
    <submittedName>
        <fullName evidence="2">ABC-2 type transport system permease protein</fullName>
    </submittedName>
</protein>
<evidence type="ECO:0000256" key="1">
    <source>
        <dbReference type="SAM" id="Phobius"/>
    </source>
</evidence>
<dbReference type="Proteomes" id="UP000547458">
    <property type="component" value="Unassembled WGS sequence"/>
</dbReference>
<accession>A0A846RSN7</accession>
<keyword evidence="1" id="KW-0472">Membrane</keyword>
<keyword evidence="1" id="KW-0812">Transmembrane</keyword>
<dbReference type="GO" id="GO:0140359">
    <property type="term" value="F:ABC-type transporter activity"/>
    <property type="evidence" value="ECO:0007669"/>
    <property type="project" value="InterPro"/>
</dbReference>
<feature type="transmembrane region" description="Helical" evidence="1">
    <location>
        <begin position="20"/>
        <end position="38"/>
    </location>
</feature>
<dbReference type="Pfam" id="PF12679">
    <property type="entry name" value="ABC2_membrane_2"/>
    <property type="match status" value="1"/>
</dbReference>
<feature type="transmembrane region" description="Helical" evidence="1">
    <location>
        <begin position="190"/>
        <end position="208"/>
    </location>
</feature>
<feature type="transmembrane region" description="Helical" evidence="1">
    <location>
        <begin position="121"/>
        <end position="147"/>
    </location>
</feature>
<proteinExistence type="predicted"/>
<gene>
    <name evidence="2" type="ORF">BJ994_001761</name>
</gene>
<organism evidence="2 3">
    <name type="scientific">Arthrobacter pigmenti</name>
    <dbReference type="NCBI Taxonomy" id="271432"/>
    <lineage>
        <taxon>Bacteria</taxon>
        <taxon>Bacillati</taxon>
        <taxon>Actinomycetota</taxon>
        <taxon>Actinomycetes</taxon>
        <taxon>Micrococcales</taxon>
        <taxon>Micrococcaceae</taxon>
        <taxon>Arthrobacter</taxon>
    </lineage>
</organism>
<sequence>MRTEILPLFRRTLRDSVPALLGWGTGLAGVCLLYLPLYPTMGGGAQLQQMIESMPEEMISALGFQNLSTGAGYVQSTVLGLLGFVLLSIAVIGWGTAAVAGEEERGALELTLAHAVTRTQVILEGALALFTRLAILCTLLLVILLILNGPSQLGLQTSAIFAGVTALGGLGLLIGLASLAAGALVRSRTVALLSGTAVAGIGYMFNALGNQSVDLQWLHALSPYRWAYGEAPLSNGFDAGGLTLLYLSSAALILIAVAGLRRRDVGN</sequence>
<name>A0A846RSN7_9MICC</name>
<evidence type="ECO:0000313" key="2">
    <source>
        <dbReference type="EMBL" id="NJC22685.1"/>
    </source>
</evidence>
<dbReference type="EMBL" id="JAATJL010000001">
    <property type="protein sequence ID" value="NJC22685.1"/>
    <property type="molecule type" value="Genomic_DNA"/>
</dbReference>
<feature type="transmembrane region" description="Helical" evidence="1">
    <location>
        <begin position="78"/>
        <end position="100"/>
    </location>
</feature>